<feature type="compositionally biased region" description="Basic and acidic residues" evidence="5">
    <location>
        <begin position="131"/>
        <end position="157"/>
    </location>
</feature>
<dbReference type="Gene3D" id="4.10.280.10">
    <property type="entry name" value="Helix-loop-helix DNA-binding domain"/>
    <property type="match status" value="1"/>
</dbReference>
<dbReference type="OrthoDB" id="690068at2759"/>
<dbReference type="InterPro" id="IPR036638">
    <property type="entry name" value="HLH_DNA-bd_sf"/>
</dbReference>
<dbReference type="GO" id="GO:0003700">
    <property type="term" value="F:DNA-binding transcription factor activity"/>
    <property type="evidence" value="ECO:0007669"/>
    <property type="project" value="InterPro"/>
</dbReference>
<evidence type="ECO:0000256" key="4">
    <source>
        <dbReference type="ARBA" id="ARBA00023242"/>
    </source>
</evidence>
<organism evidence="7 8">
    <name type="scientific">Senna tora</name>
    <dbReference type="NCBI Taxonomy" id="362788"/>
    <lineage>
        <taxon>Eukaryota</taxon>
        <taxon>Viridiplantae</taxon>
        <taxon>Streptophyta</taxon>
        <taxon>Embryophyta</taxon>
        <taxon>Tracheophyta</taxon>
        <taxon>Spermatophyta</taxon>
        <taxon>Magnoliopsida</taxon>
        <taxon>eudicotyledons</taxon>
        <taxon>Gunneridae</taxon>
        <taxon>Pentapetalae</taxon>
        <taxon>rosids</taxon>
        <taxon>fabids</taxon>
        <taxon>Fabales</taxon>
        <taxon>Fabaceae</taxon>
        <taxon>Caesalpinioideae</taxon>
        <taxon>Cassia clade</taxon>
        <taxon>Senna</taxon>
    </lineage>
</organism>
<dbReference type="CDD" id="cd11445">
    <property type="entry name" value="bHLH_AtPIF_like"/>
    <property type="match status" value="1"/>
</dbReference>
<comment type="subcellular location">
    <subcellularLocation>
        <location evidence="1">Nucleus</location>
    </subcellularLocation>
</comment>
<keyword evidence="2" id="KW-0805">Transcription regulation</keyword>
<dbReference type="Proteomes" id="UP000634136">
    <property type="component" value="Unassembled WGS sequence"/>
</dbReference>
<evidence type="ECO:0000256" key="3">
    <source>
        <dbReference type="ARBA" id="ARBA00023163"/>
    </source>
</evidence>
<protein>
    <submittedName>
        <fullName evidence="7">Transcription factor PIF4-like isoform X1</fullName>
    </submittedName>
</protein>
<dbReference type="PANTHER" id="PTHR46807">
    <property type="entry name" value="TRANSCRIPTION FACTOR PIF3"/>
    <property type="match status" value="1"/>
</dbReference>
<keyword evidence="4" id="KW-0539">Nucleus</keyword>
<dbReference type="GO" id="GO:0005634">
    <property type="term" value="C:nucleus"/>
    <property type="evidence" value="ECO:0007669"/>
    <property type="project" value="UniProtKB-SubCell"/>
</dbReference>
<name>A0A834WW32_9FABA</name>
<proteinExistence type="predicted"/>
<dbReference type="Pfam" id="PF00010">
    <property type="entry name" value="HLH"/>
    <property type="match status" value="1"/>
</dbReference>
<comment type="caution">
    <text evidence="7">The sequence shown here is derived from an EMBL/GenBank/DDBJ whole genome shotgun (WGS) entry which is preliminary data.</text>
</comment>
<dbReference type="InterPro" id="IPR044273">
    <property type="entry name" value="PIF3-like"/>
</dbReference>
<evidence type="ECO:0000256" key="5">
    <source>
        <dbReference type="SAM" id="MobiDB-lite"/>
    </source>
</evidence>
<feature type="region of interest" description="Disordered" evidence="5">
    <location>
        <begin position="1"/>
        <end position="22"/>
    </location>
</feature>
<dbReference type="InterPro" id="IPR011598">
    <property type="entry name" value="bHLH_dom"/>
</dbReference>
<evidence type="ECO:0000313" key="8">
    <source>
        <dbReference type="Proteomes" id="UP000634136"/>
    </source>
</evidence>
<dbReference type="PROSITE" id="PS50888">
    <property type="entry name" value="BHLH"/>
    <property type="match status" value="1"/>
</dbReference>
<dbReference type="GO" id="GO:0010017">
    <property type="term" value="P:red or far-red light signaling pathway"/>
    <property type="evidence" value="ECO:0007669"/>
    <property type="project" value="UniProtKB-ARBA"/>
</dbReference>
<dbReference type="AlphaFoldDB" id="A0A834WW32"/>
<dbReference type="InterPro" id="IPR047265">
    <property type="entry name" value="PIF1-like_bHLH"/>
</dbReference>
<keyword evidence="8" id="KW-1185">Reference proteome</keyword>
<keyword evidence="3" id="KW-0804">Transcription</keyword>
<accession>A0A834WW32</accession>
<dbReference type="EMBL" id="JAAIUW010000005">
    <property type="protein sequence ID" value="KAF7833395.1"/>
    <property type="molecule type" value="Genomic_DNA"/>
</dbReference>
<gene>
    <name evidence="7" type="ORF">G2W53_015728</name>
</gene>
<dbReference type="SMART" id="SM00353">
    <property type="entry name" value="HLH"/>
    <property type="match status" value="1"/>
</dbReference>
<feature type="region of interest" description="Disordered" evidence="5">
    <location>
        <begin position="131"/>
        <end position="202"/>
    </location>
</feature>
<evidence type="ECO:0000256" key="2">
    <source>
        <dbReference type="ARBA" id="ARBA00023015"/>
    </source>
</evidence>
<dbReference type="PANTHER" id="PTHR46807:SF1">
    <property type="entry name" value="TRANSCRIPTION FACTOR PIF3"/>
    <property type="match status" value="1"/>
</dbReference>
<sequence length="294" mass="33419">MKNSVPPCNFQSNNSFTSQKNPMGQDQEIVELLWQNGQVVLNSQTHKKPVLRTNNGSYGNNLSNLFQEDETVSWIDQYPLEDPLERELCSSFLPDKPTPRFHFPDSSHQKNNDFSQNVLNFAQNREVSRISAEEPETFRDDGIQRTCPKGEKGKSQTHETTVTSSSGASGSSLRKTCCRSTRIHSQKRKGTDLEELEEQSERRRDRINEKMRALQQLIPHSNKTDKASMLDKVIEYLKLLQFQLQVMCMGAGMTPVMPLNAFRYDPGRLVQHSQTMIQPSNTDDVVGGKMGKPL</sequence>
<evidence type="ECO:0000313" key="7">
    <source>
        <dbReference type="EMBL" id="KAF7833395.1"/>
    </source>
</evidence>
<feature type="domain" description="BHLH" evidence="6">
    <location>
        <begin position="191"/>
        <end position="240"/>
    </location>
</feature>
<dbReference type="SUPFAM" id="SSF47459">
    <property type="entry name" value="HLH, helix-loop-helix DNA-binding domain"/>
    <property type="match status" value="1"/>
</dbReference>
<feature type="compositionally biased region" description="Polar residues" evidence="5">
    <location>
        <begin position="9"/>
        <end position="22"/>
    </location>
</feature>
<evidence type="ECO:0000259" key="6">
    <source>
        <dbReference type="PROSITE" id="PS50888"/>
    </source>
</evidence>
<reference evidence="7" key="1">
    <citation type="submission" date="2020-09" db="EMBL/GenBank/DDBJ databases">
        <title>Genome-Enabled Discovery of Anthraquinone Biosynthesis in Senna tora.</title>
        <authorList>
            <person name="Kang S.-H."/>
            <person name="Pandey R.P."/>
            <person name="Lee C.-M."/>
            <person name="Sim J.-S."/>
            <person name="Jeong J.-T."/>
            <person name="Choi B.-S."/>
            <person name="Jung M."/>
            <person name="Ginzburg D."/>
            <person name="Zhao K."/>
            <person name="Won S.Y."/>
            <person name="Oh T.-J."/>
            <person name="Yu Y."/>
            <person name="Kim N.-H."/>
            <person name="Lee O.R."/>
            <person name="Lee T.-H."/>
            <person name="Bashyal P."/>
            <person name="Kim T.-S."/>
            <person name="Lee W.-H."/>
            <person name="Kawkins C."/>
            <person name="Kim C.-K."/>
            <person name="Kim J.S."/>
            <person name="Ahn B.O."/>
            <person name="Rhee S.Y."/>
            <person name="Sohng J.K."/>
        </authorList>
    </citation>
    <scope>NUCLEOTIDE SEQUENCE</scope>
    <source>
        <tissue evidence="7">Leaf</tissue>
    </source>
</reference>
<evidence type="ECO:0000256" key="1">
    <source>
        <dbReference type="ARBA" id="ARBA00004123"/>
    </source>
</evidence>
<dbReference type="GO" id="GO:0046983">
    <property type="term" value="F:protein dimerization activity"/>
    <property type="evidence" value="ECO:0007669"/>
    <property type="project" value="InterPro"/>
</dbReference>